<keyword evidence="2" id="KW-0520">NAD</keyword>
<evidence type="ECO:0000259" key="3">
    <source>
        <dbReference type="Pfam" id="PF02826"/>
    </source>
</evidence>
<dbReference type="GO" id="GO:0016618">
    <property type="term" value="F:hydroxypyruvate reductase [NAD(P)H] activity"/>
    <property type="evidence" value="ECO:0007669"/>
    <property type="project" value="TreeGrafter"/>
</dbReference>
<dbReference type="GO" id="GO:0030267">
    <property type="term" value="F:glyoxylate reductase (NADPH) activity"/>
    <property type="evidence" value="ECO:0007669"/>
    <property type="project" value="TreeGrafter"/>
</dbReference>
<dbReference type="InterPro" id="IPR006140">
    <property type="entry name" value="D-isomer_DH_NAD-bd"/>
</dbReference>
<dbReference type="PANTHER" id="PTHR10996">
    <property type="entry name" value="2-HYDROXYACID DEHYDROGENASE-RELATED"/>
    <property type="match status" value="1"/>
</dbReference>
<dbReference type="Proteomes" id="UP000245959">
    <property type="component" value="Unassembled WGS sequence"/>
</dbReference>
<organism evidence="4 5">
    <name type="scientific">Victivallis vadensis</name>
    <dbReference type="NCBI Taxonomy" id="172901"/>
    <lineage>
        <taxon>Bacteria</taxon>
        <taxon>Pseudomonadati</taxon>
        <taxon>Lentisphaerota</taxon>
        <taxon>Lentisphaeria</taxon>
        <taxon>Victivallales</taxon>
        <taxon>Victivallaceae</taxon>
        <taxon>Victivallis</taxon>
    </lineage>
</organism>
<sequence>MANKKVAALLCESEENIHYVYSDAQLAQLAGLTDLKPGIFNRAGLAEADLSDVEVLFSTWGMPCLTDEELARLPKLEAVFYAAGATDGFARPLFAHNVKVLSAWQANAIPVAEFCVAQIILALKGYFANTRMIHSPADWSREKAYVGPGLYGETVALIGAGAISTCVQGMLKAFNVNVIVVPSRPERRTVSLEEVFQKAFVVSNHLPNRDDNIGVLNGKLFSSMRHGAVFINTGRGAQVNEAELIEVLEKRPDLTALLDVTHPEPPAEGSKLYTLPNVQQSSHIAGSVNDEVHRMADYMLDEFRRYIAGEPLKYQVVESMLLTSTK</sequence>
<dbReference type="OrthoDB" id="9787219at2"/>
<dbReference type="Gene3D" id="3.40.50.720">
    <property type="entry name" value="NAD(P)-binding Rossmann-like Domain"/>
    <property type="match status" value="2"/>
</dbReference>
<evidence type="ECO:0000313" key="5">
    <source>
        <dbReference type="Proteomes" id="UP000245959"/>
    </source>
</evidence>
<reference evidence="4 5" key="1">
    <citation type="submission" date="2018-04" db="EMBL/GenBank/DDBJ databases">
        <title>Genomic Encyclopedia of Type Strains, Phase IV (KMG-IV): sequencing the most valuable type-strain genomes for metagenomic binning, comparative biology and taxonomic classification.</title>
        <authorList>
            <person name="Goeker M."/>
        </authorList>
    </citation>
    <scope>NUCLEOTIDE SEQUENCE [LARGE SCALE GENOMIC DNA]</scope>
    <source>
        <strain evidence="4 5">DSM 14823</strain>
    </source>
</reference>
<accession>A0A2U1B6W9</accession>
<proteinExistence type="predicted"/>
<dbReference type="GeneID" id="78294651"/>
<dbReference type="EMBL" id="QEKH01000007">
    <property type="protein sequence ID" value="PVY44342.1"/>
    <property type="molecule type" value="Genomic_DNA"/>
</dbReference>
<dbReference type="AlphaFoldDB" id="A0A2U1B6W9"/>
<dbReference type="GO" id="GO:0051287">
    <property type="term" value="F:NAD binding"/>
    <property type="evidence" value="ECO:0007669"/>
    <property type="project" value="InterPro"/>
</dbReference>
<name>A0A2U1B6W9_9BACT</name>
<comment type="caution">
    <text evidence="4">The sequence shown here is derived from an EMBL/GenBank/DDBJ whole genome shotgun (WGS) entry which is preliminary data.</text>
</comment>
<gene>
    <name evidence="4" type="ORF">C8D82_10797</name>
</gene>
<feature type="domain" description="D-isomer specific 2-hydroxyacid dehydrogenase NAD-binding" evidence="3">
    <location>
        <begin position="124"/>
        <end position="285"/>
    </location>
</feature>
<dbReference type="GO" id="GO:0005829">
    <property type="term" value="C:cytosol"/>
    <property type="evidence" value="ECO:0007669"/>
    <property type="project" value="TreeGrafter"/>
</dbReference>
<keyword evidence="1" id="KW-0560">Oxidoreductase</keyword>
<evidence type="ECO:0000313" key="4">
    <source>
        <dbReference type="EMBL" id="PVY44342.1"/>
    </source>
</evidence>
<evidence type="ECO:0000256" key="1">
    <source>
        <dbReference type="ARBA" id="ARBA00023002"/>
    </source>
</evidence>
<dbReference type="PANTHER" id="PTHR10996:SF178">
    <property type="entry name" value="2-HYDROXYACID DEHYDROGENASE YGL185C-RELATED"/>
    <property type="match status" value="1"/>
</dbReference>
<keyword evidence="5" id="KW-1185">Reference proteome</keyword>
<dbReference type="SUPFAM" id="SSF51735">
    <property type="entry name" value="NAD(P)-binding Rossmann-fold domains"/>
    <property type="match status" value="1"/>
</dbReference>
<evidence type="ECO:0000256" key="2">
    <source>
        <dbReference type="ARBA" id="ARBA00023027"/>
    </source>
</evidence>
<dbReference type="RefSeq" id="WP_116883343.1">
    <property type="nucleotide sequence ID" value="NZ_CABMMC010000156.1"/>
</dbReference>
<dbReference type="CDD" id="cd12167">
    <property type="entry name" value="2-Hacid_dh_8"/>
    <property type="match status" value="1"/>
</dbReference>
<dbReference type="InterPro" id="IPR036291">
    <property type="entry name" value="NAD(P)-bd_dom_sf"/>
</dbReference>
<dbReference type="InterPro" id="IPR050223">
    <property type="entry name" value="D-isomer_2-hydroxyacid_DH"/>
</dbReference>
<dbReference type="Pfam" id="PF02826">
    <property type="entry name" value="2-Hacid_dh_C"/>
    <property type="match status" value="1"/>
</dbReference>
<protein>
    <submittedName>
        <fullName evidence="4">Phosphoglycerate dehydrogenase-like enzyme</fullName>
    </submittedName>
</protein>